<accession>A0A371YS02</accession>
<protein>
    <submittedName>
        <fullName evidence="2">Uncharacterized protein</fullName>
    </submittedName>
</protein>
<organism evidence="2 3">
    <name type="scientific">Acinetobacter sichuanensis</name>
    <dbReference type="NCBI Taxonomy" id="2136183"/>
    <lineage>
        <taxon>Bacteria</taxon>
        <taxon>Pseudomonadati</taxon>
        <taxon>Pseudomonadota</taxon>
        <taxon>Gammaproteobacteria</taxon>
        <taxon>Moraxellales</taxon>
        <taxon>Moraxellaceae</taxon>
        <taxon>Acinetobacter</taxon>
    </lineage>
</organism>
<evidence type="ECO:0000313" key="2">
    <source>
        <dbReference type="EMBL" id="RFC84114.1"/>
    </source>
</evidence>
<dbReference type="Proteomes" id="UP000240957">
    <property type="component" value="Unassembled WGS sequence"/>
</dbReference>
<proteinExistence type="predicted"/>
<dbReference type="AlphaFoldDB" id="A0A371YS02"/>
<name>A0A371YS02_9GAMM</name>
<reference evidence="2 3" key="2">
    <citation type="submission" date="2018-08" db="EMBL/GenBank/DDBJ databases">
        <title>The draft genome of Acinetobacter sichuanensis strain WCHAc060041.</title>
        <authorList>
            <person name="Qin J."/>
            <person name="Feng Y."/>
            <person name="Zong Z."/>
        </authorList>
    </citation>
    <scope>NUCLEOTIDE SEQUENCE [LARGE SCALE GENOMIC DNA]</scope>
    <source>
        <strain evidence="2 3">WCHAc060041</strain>
    </source>
</reference>
<gene>
    <name evidence="1" type="ORF">ACFODO_21635</name>
    <name evidence="2" type="ORF">C9E89_007880</name>
</gene>
<evidence type="ECO:0000313" key="3">
    <source>
        <dbReference type="Proteomes" id="UP000240957"/>
    </source>
</evidence>
<comment type="caution">
    <text evidence="2">The sequence shown here is derived from an EMBL/GenBank/DDBJ whole genome shotgun (WGS) entry which is preliminary data.</text>
</comment>
<reference evidence="1" key="1">
    <citation type="journal article" date="2014" name="Int. J. Syst. Evol. Microbiol.">
        <title>Complete genome of a new Firmicutes species belonging to the dominant human colonic microbiota ('Ruminococcus bicirculans') reveals two chromosomes and a selective capacity to utilize plant glucans.</title>
        <authorList>
            <consortium name="NISC Comparative Sequencing Program"/>
            <person name="Wegmann U."/>
            <person name="Louis P."/>
            <person name="Goesmann A."/>
            <person name="Henrissat B."/>
            <person name="Duncan S.H."/>
            <person name="Flint H.J."/>
        </authorList>
    </citation>
    <scope>NUCLEOTIDE SEQUENCE</scope>
    <source>
        <strain evidence="1">KCTC 62575</strain>
    </source>
</reference>
<dbReference type="EMBL" id="JBHRSF010000157">
    <property type="protein sequence ID" value="MFC2997803.1"/>
    <property type="molecule type" value="Genomic_DNA"/>
</dbReference>
<dbReference type="Proteomes" id="UP001595455">
    <property type="component" value="Unassembled WGS sequence"/>
</dbReference>
<evidence type="ECO:0000313" key="1">
    <source>
        <dbReference type="EMBL" id="MFC2997803.1"/>
    </source>
</evidence>
<dbReference type="EMBL" id="PYIX02000009">
    <property type="protein sequence ID" value="RFC84114.1"/>
    <property type="molecule type" value="Genomic_DNA"/>
</dbReference>
<sequence length="64" mass="7258">MKLQKFPKMVGRNILILSLGLVKKNTNIKQQTSNKTSVYADLVKQQYSCAVFSIELPQNSKVML</sequence>
<evidence type="ECO:0000313" key="4">
    <source>
        <dbReference type="Proteomes" id="UP001595455"/>
    </source>
</evidence>
<reference evidence="4" key="3">
    <citation type="journal article" date="2019" name="Int. J. Syst. Evol. Microbiol.">
        <title>The Global Catalogue of Microorganisms (GCM) 10K type strain sequencing project: providing services to taxonomists for standard genome sequencing and annotation.</title>
        <authorList>
            <consortium name="The Broad Institute Genomics Platform"/>
            <consortium name="The Broad Institute Genome Sequencing Center for Infectious Disease"/>
            <person name="Wu L."/>
            <person name="Ma J."/>
        </authorList>
    </citation>
    <scope>NUCLEOTIDE SEQUENCE [LARGE SCALE GENOMIC DNA]</scope>
    <source>
        <strain evidence="4">KCTC 62575</strain>
    </source>
</reference>
<reference evidence="1" key="4">
    <citation type="submission" date="2024-09" db="EMBL/GenBank/DDBJ databases">
        <authorList>
            <person name="Sun Q."/>
            <person name="Mori K."/>
        </authorList>
    </citation>
    <scope>NUCLEOTIDE SEQUENCE</scope>
    <source>
        <strain evidence="1">KCTC 62575</strain>
    </source>
</reference>
<dbReference type="RefSeq" id="WP_107007695.1">
    <property type="nucleotide sequence ID" value="NZ_JBHRSF010000157.1"/>
</dbReference>
<keyword evidence="4" id="KW-1185">Reference proteome</keyword>